<proteinExistence type="inferred from homology"/>
<dbReference type="PANTHER" id="PTHR33446">
    <property type="entry name" value="PROTEIN TONB-RELATED"/>
    <property type="match status" value="1"/>
</dbReference>
<sequence length="142" mass="15958">MKIILATIFLTFLILQTNAQNALASIENNVEYRTSELSLVITKINSQPQFPGGNKELAKYLGKNIRYPENSENSSSRGKVIVCFKIEKDGRISNIEIVKGVNKILNKEAKRVIANMPNWEPAIKNGIPISTLLKLPIVFFRN</sequence>
<gene>
    <name evidence="11" type="ORF">MNBD_BACTEROID04-1097</name>
</gene>
<keyword evidence="4" id="KW-1003">Cell membrane</keyword>
<evidence type="ECO:0000256" key="9">
    <source>
        <dbReference type="ARBA" id="ARBA00023136"/>
    </source>
</evidence>
<evidence type="ECO:0000256" key="1">
    <source>
        <dbReference type="ARBA" id="ARBA00004383"/>
    </source>
</evidence>
<comment type="subcellular location">
    <subcellularLocation>
        <location evidence="1">Cell inner membrane</location>
        <topology evidence="1">Single-pass membrane protein</topology>
        <orientation evidence="1">Periplasmic side</orientation>
    </subcellularLocation>
</comment>
<dbReference type="GO" id="GO:0098797">
    <property type="term" value="C:plasma membrane protein complex"/>
    <property type="evidence" value="ECO:0007669"/>
    <property type="project" value="TreeGrafter"/>
</dbReference>
<dbReference type="PANTHER" id="PTHR33446:SF2">
    <property type="entry name" value="PROTEIN TONB"/>
    <property type="match status" value="1"/>
</dbReference>
<keyword evidence="5" id="KW-0997">Cell inner membrane</keyword>
<dbReference type="GO" id="GO:0055085">
    <property type="term" value="P:transmembrane transport"/>
    <property type="evidence" value="ECO:0007669"/>
    <property type="project" value="InterPro"/>
</dbReference>
<evidence type="ECO:0000256" key="5">
    <source>
        <dbReference type="ARBA" id="ARBA00022519"/>
    </source>
</evidence>
<name>A0A3B0U9C6_9ZZZZ</name>
<evidence type="ECO:0000256" key="4">
    <source>
        <dbReference type="ARBA" id="ARBA00022475"/>
    </source>
</evidence>
<evidence type="ECO:0000256" key="2">
    <source>
        <dbReference type="ARBA" id="ARBA00006555"/>
    </source>
</evidence>
<dbReference type="Gene3D" id="3.30.1150.10">
    <property type="match status" value="1"/>
</dbReference>
<protein>
    <recommendedName>
        <fullName evidence="10">TonB C-terminal domain-containing protein</fullName>
    </recommendedName>
</protein>
<comment type="similarity">
    <text evidence="2">Belongs to the TonB family.</text>
</comment>
<evidence type="ECO:0000259" key="10">
    <source>
        <dbReference type="PROSITE" id="PS52015"/>
    </source>
</evidence>
<dbReference type="InterPro" id="IPR051045">
    <property type="entry name" value="TonB-dependent_transducer"/>
</dbReference>
<keyword evidence="7" id="KW-0653">Protein transport</keyword>
<dbReference type="Pfam" id="PF03544">
    <property type="entry name" value="TonB_C"/>
    <property type="match status" value="1"/>
</dbReference>
<keyword evidence="9" id="KW-0472">Membrane</keyword>
<dbReference type="EMBL" id="UOER01000082">
    <property type="protein sequence ID" value="VAW21139.1"/>
    <property type="molecule type" value="Genomic_DNA"/>
</dbReference>
<dbReference type="AlphaFoldDB" id="A0A3B0U9C6"/>
<organism evidence="11">
    <name type="scientific">hydrothermal vent metagenome</name>
    <dbReference type="NCBI Taxonomy" id="652676"/>
    <lineage>
        <taxon>unclassified sequences</taxon>
        <taxon>metagenomes</taxon>
        <taxon>ecological metagenomes</taxon>
    </lineage>
</organism>
<evidence type="ECO:0000256" key="8">
    <source>
        <dbReference type="ARBA" id="ARBA00022989"/>
    </source>
</evidence>
<evidence type="ECO:0000313" key="11">
    <source>
        <dbReference type="EMBL" id="VAW21139.1"/>
    </source>
</evidence>
<dbReference type="SUPFAM" id="SSF74653">
    <property type="entry name" value="TolA/TonB C-terminal domain"/>
    <property type="match status" value="1"/>
</dbReference>
<reference evidence="11" key="1">
    <citation type="submission" date="2018-06" db="EMBL/GenBank/DDBJ databases">
        <authorList>
            <person name="Zhirakovskaya E."/>
        </authorList>
    </citation>
    <scope>NUCLEOTIDE SEQUENCE</scope>
</reference>
<dbReference type="PROSITE" id="PS52015">
    <property type="entry name" value="TONB_CTD"/>
    <property type="match status" value="1"/>
</dbReference>
<dbReference type="InterPro" id="IPR037682">
    <property type="entry name" value="TonB_C"/>
</dbReference>
<dbReference type="GO" id="GO:0015031">
    <property type="term" value="P:protein transport"/>
    <property type="evidence" value="ECO:0007669"/>
    <property type="project" value="UniProtKB-KW"/>
</dbReference>
<dbReference type="InterPro" id="IPR006260">
    <property type="entry name" value="TonB/TolA_C"/>
</dbReference>
<evidence type="ECO:0000256" key="3">
    <source>
        <dbReference type="ARBA" id="ARBA00022448"/>
    </source>
</evidence>
<evidence type="ECO:0000256" key="6">
    <source>
        <dbReference type="ARBA" id="ARBA00022692"/>
    </source>
</evidence>
<keyword evidence="3" id="KW-0813">Transport</keyword>
<accession>A0A3B0U9C6</accession>
<dbReference type="GO" id="GO:0031992">
    <property type="term" value="F:energy transducer activity"/>
    <property type="evidence" value="ECO:0007669"/>
    <property type="project" value="TreeGrafter"/>
</dbReference>
<keyword evidence="8" id="KW-1133">Transmembrane helix</keyword>
<keyword evidence="6" id="KW-0812">Transmembrane</keyword>
<dbReference type="NCBIfam" id="TIGR01352">
    <property type="entry name" value="tonB_Cterm"/>
    <property type="match status" value="1"/>
</dbReference>
<feature type="domain" description="TonB C-terminal" evidence="10">
    <location>
        <begin position="52"/>
        <end position="142"/>
    </location>
</feature>
<evidence type="ECO:0000256" key="7">
    <source>
        <dbReference type="ARBA" id="ARBA00022927"/>
    </source>
</evidence>